<protein>
    <submittedName>
        <fullName evidence="1">Uncharacterized protein</fullName>
    </submittedName>
</protein>
<accession>A0AA36JTA0</accession>
<name>A0AA36JTA0_9DINO</name>
<comment type="caution">
    <text evidence="1">The sequence shown here is derived from an EMBL/GenBank/DDBJ whole genome shotgun (WGS) entry which is preliminary data.</text>
</comment>
<gene>
    <name evidence="1" type="ORF">EVOR1521_LOCUS32035</name>
</gene>
<evidence type="ECO:0000313" key="1">
    <source>
        <dbReference type="EMBL" id="CAJ1411479.1"/>
    </source>
</evidence>
<dbReference type="EMBL" id="CAUJNA010003877">
    <property type="protein sequence ID" value="CAJ1411479.1"/>
    <property type="molecule type" value="Genomic_DNA"/>
</dbReference>
<dbReference type="Proteomes" id="UP001178507">
    <property type="component" value="Unassembled WGS sequence"/>
</dbReference>
<dbReference type="AlphaFoldDB" id="A0AA36JTA0"/>
<reference evidence="1" key="1">
    <citation type="submission" date="2023-08" db="EMBL/GenBank/DDBJ databases">
        <authorList>
            <person name="Chen Y."/>
            <person name="Shah S."/>
            <person name="Dougan E. K."/>
            <person name="Thang M."/>
            <person name="Chan C."/>
        </authorList>
    </citation>
    <scope>NUCLEOTIDE SEQUENCE</scope>
</reference>
<organism evidence="1 2">
    <name type="scientific">Effrenium voratum</name>
    <dbReference type="NCBI Taxonomy" id="2562239"/>
    <lineage>
        <taxon>Eukaryota</taxon>
        <taxon>Sar</taxon>
        <taxon>Alveolata</taxon>
        <taxon>Dinophyceae</taxon>
        <taxon>Suessiales</taxon>
        <taxon>Symbiodiniaceae</taxon>
        <taxon>Effrenium</taxon>
    </lineage>
</organism>
<sequence length="239" mass="25927">MGRAELPCGAGCDWEWWQRQCAAAVVLSSLAESPLHGADSLAAVPNEVPWRRPVLAPASAAHKGVLGVGGIGGRSSAASQGRKKLKAYFINTDLDEARRRGAEETCRQLGLDCRRVVPPQLRSAEVQRCVETTPLRAFECSLVHAHRSILRQIRAAQDPAVVLEDDARLNGRVSPQHGQDLLARVNSRDFVMMGWCDPSCAHAYFVSPAGATMLLGRGFESCWEKDKPTAAGRLHVPSL</sequence>
<proteinExistence type="predicted"/>
<evidence type="ECO:0000313" key="2">
    <source>
        <dbReference type="Proteomes" id="UP001178507"/>
    </source>
</evidence>
<keyword evidence="2" id="KW-1185">Reference proteome</keyword>